<evidence type="ECO:0000256" key="2">
    <source>
        <dbReference type="ARBA" id="ARBA00023002"/>
    </source>
</evidence>
<gene>
    <name evidence="8" type="ORF">DT23_04230</name>
</gene>
<dbReference type="CDD" id="cd03023">
    <property type="entry name" value="DsbA_Com1_like"/>
    <property type="match status" value="1"/>
</dbReference>
<evidence type="ECO:0000256" key="4">
    <source>
        <dbReference type="ARBA" id="ARBA00023284"/>
    </source>
</evidence>
<dbReference type="Pfam" id="PF18312">
    <property type="entry name" value="ScsC_N"/>
    <property type="match status" value="1"/>
</dbReference>
<keyword evidence="2" id="KW-0560">Oxidoreductase</keyword>
<dbReference type="PANTHER" id="PTHR13887">
    <property type="entry name" value="GLUTATHIONE S-TRANSFERASE KAPPA"/>
    <property type="match status" value="1"/>
</dbReference>
<dbReference type="SUPFAM" id="SSF52833">
    <property type="entry name" value="Thioredoxin-like"/>
    <property type="match status" value="1"/>
</dbReference>
<accession>A0A074JUJ2</accession>
<evidence type="ECO:0000259" key="6">
    <source>
        <dbReference type="Pfam" id="PF01323"/>
    </source>
</evidence>
<dbReference type="RefSeq" id="WP_038131141.1">
    <property type="nucleotide sequence ID" value="NZ_AUNB01000029.1"/>
</dbReference>
<name>A0A074JUJ2_9RHOB</name>
<dbReference type="Gene3D" id="3.40.30.10">
    <property type="entry name" value="Glutaredoxin"/>
    <property type="match status" value="1"/>
</dbReference>
<sequence length="254" mass="27670">MLRTLLAATAFAALASAAPAQDFDFSKMSAPQKAQFGDAVRDYLMANPQVLVEAINELESKQRAQQADNDAQLIQTNAKDIFEDGHSWVGGNPDGDITIVEFTDYKCTYCKKAFGEVNDLLKNDGNIRFIIKEFPILGQQSELGSRFAVAVQQLDGDAAYEKVHNALMSMRGDLTVGSLSKLAKDQGLDADAILKRMNEDSVSDVLRANYQLAQRMAISGTPGFVIGDQLLRGYAPEAAMAQIVAEERKAKADK</sequence>
<dbReference type="InterPro" id="IPR036249">
    <property type="entry name" value="Thioredoxin-like_sf"/>
</dbReference>
<evidence type="ECO:0000256" key="3">
    <source>
        <dbReference type="ARBA" id="ARBA00023157"/>
    </source>
</evidence>
<dbReference type="OrthoDB" id="9780147at2"/>
<keyword evidence="9" id="KW-1185">Reference proteome</keyword>
<keyword evidence="4" id="KW-0676">Redox-active center</keyword>
<dbReference type="EMBL" id="AUNB01000029">
    <property type="protein sequence ID" value="KEO59293.1"/>
    <property type="molecule type" value="Genomic_DNA"/>
</dbReference>
<feature type="signal peptide" evidence="5">
    <location>
        <begin position="1"/>
        <end position="20"/>
    </location>
</feature>
<dbReference type="Pfam" id="PF01323">
    <property type="entry name" value="DSBA"/>
    <property type="match status" value="1"/>
</dbReference>
<proteinExistence type="predicted"/>
<keyword evidence="3" id="KW-1015">Disulfide bond</keyword>
<organism evidence="8 9">
    <name type="scientific">Thioclava indica</name>
    <dbReference type="NCBI Taxonomy" id="1353528"/>
    <lineage>
        <taxon>Bacteria</taxon>
        <taxon>Pseudomonadati</taxon>
        <taxon>Pseudomonadota</taxon>
        <taxon>Alphaproteobacteria</taxon>
        <taxon>Rhodobacterales</taxon>
        <taxon>Paracoccaceae</taxon>
        <taxon>Thioclava</taxon>
    </lineage>
</organism>
<dbReference type="eggNOG" id="COG1651">
    <property type="taxonomic scope" value="Bacteria"/>
</dbReference>
<feature type="domain" description="Copper resistance protein ScsC N-terminal" evidence="7">
    <location>
        <begin position="32"/>
        <end position="65"/>
    </location>
</feature>
<feature type="domain" description="DSBA-like thioredoxin" evidence="6">
    <location>
        <begin position="98"/>
        <end position="242"/>
    </location>
</feature>
<evidence type="ECO:0000313" key="9">
    <source>
        <dbReference type="Proteomes" id="UP000027471"/>
    </source>
</evidence>
<comment type="caution">
    <text evidence="8">The sequence shown here is derived from an EMBL/GenBank/DDBJ whole genome shotgun (WGS) entry which is preliminary data.</text>
</comment>
<protein>
    <recommendedName>
        <fullName evidence="10">Thioredoxin domain-containing protein</fullName>
    </recommendedName>
</protein>
<evidence type="ECO:0000259" key="7">
    <source>
        <dbReference type="Pfam" id="PF18312"/>
    </source>
</evidence>
<dbReference type="AlphaFoldDB" id="A0A074JUJ2"/>
<dbReference type="Proteomes" id="UP000027471">
    <property type="component" value="Unassembled WGS sequence"/>
</dbReference>
<dbReference type="InterPro" id="IPR041205">
    <property type="entry name" value="ScsC_N"/>
</dbReference>
<dbReference type="PANTHER" id="PTHR13887:SF14">
    <property type="entry name" value="DISULFIDE BOND FORMATION PROTEIN D"/>
    <property type="match status" value="1"/>
</dbReference>
<keyword evidence="1 5" id="KW-0732">Signal</keyword>
<reference evidence="8 9" key="1">
    <citation type="journal article" date="2015" name="Antonie Van Leeuwenhoek">
        <title>Thioclava indica sp. nov., isolated from surface seawater of the Indian Ocean.</title>
        <authorList>
            <person name="Liu Y."/>
            <person name="Lai Q."/>
            <person name="Du J."/>
            <person name="Xu H."/>
            <person name="Jiang L."/>
            <person name="Shao Z."/>
        </authorList>
    </citation>
    <scope>NUCLEOTIDE SEQUENCE [LARGE SCALE GENOMIC DNA]</scope>
    <source>
        <strain evidence="8 9">DT23-4</strain>
    </source>
</reference>
<evidence type="ECO:0000256" key="1">
    <source>
        <dbReference type="ARBA" id="ARBA00022729"/>
    </source>
</evidence>
<dbReference type="STRING" id="1353528.DT23_04230"/>
<evidence type="ECO:0008006" key="10">
    <source>
        <dbReference type="Google" id="ProtNLM"/>
    </source>
</evidence>
<dbReference type="GO" id="GO:0016491">
    <property type="term" value="F:oxidoreductase activity"/>
    <property type="evidence" value="ECO:0007669"/>
    <property type="project" value="UniProtKB-KW"/>
</dbReference>
<evidence type="ECO:0000313" key="8">
    <source>
        <dbReference type="EMBL" id="KEO59293.1"/>
    </source>
</evidence>
<feature type="chain" id="PRO_5001697171" description="Thioredoxin domain-containing protein" evidence="5">
    <location>
        <begin position="21"/>
        <end position="254"/>
    </location>
</feature>
<evidence type="ECO:0000256" key="5">
    <source>
        <dbReference type="SAM" id="SignalP"/>
    </source>
</evidence>
<dbReference type="InterPro" id="IPR001853">
    <property type="entry name" value="DSBA-like_thioredoxin_dom"/>
</dbReference>